<dbReference type="SMART" id="SM00356">
    <property type="entry name" value="ZnF_C3H1"/>
    <property type="match status" value="2"/>
</dbReference>
<evidence type="ECO:0000256" key="1">
    <source>
        <dbReference type="PROSITE-ProRule" id="PRU00723"/>
    </source>
</evidence>
<feature type="region of interest" description="Disordered" evidence="2">
    <location>
        <begin position="853"/>
        <end position="889"/>
    </location>
</feature>
<feature type="compositionally biased region" description="Gly residues" evidence="2">
    <location>
        <begin position="29"/>
        <end position="48"/>
    </location>
</feature>
<organism evidence="4 5">
    <name type="scientific">Bodo saltans</name>
    <name type="common">Flagellated protozoan</name>
    <dbReference type="NCBI Taxonomy" id="75058"/>
    <lineage>
        <taxon>Eukaryota</taxon>
        <taxon>Discoba</taxon>
        <taxon>Euglenozoa</taxon>
        <taxon>Kinetoplastea</taxon>
        <taxon>Metakinetoplastina</taxon>
        <taxon>Eubodonida</taxon>
        <taxon>Bodonidae</taxon>
        <taxon>Bodo</taxon>
    </lineage>
</organism>
<keyword evidence="1" id="KW-0862">Zinc</keyword>
<dbReference type="OrthoDB" id="272976at2759"/>
<dbReference type="EMBL" id="CYKH01000480">
    <property type="protein sequence ID" value="CUF98976.1"/>
    <property type="molecule type" value="Genomic_DNA"/>
</dbReference>
<accession>A0A0S4IV09</accession>
<feature type="compositionally biased region" description="Polar residues" evidence="2">
    <location>
        <begin position="750"/>
        <end position="769"/>
    </location>
</feature>
<feature type="region of interest" description="Disordered" evidence="2">
    <location>
        <begin position="677"/>
        <end position="812"/>
    </location>
</feature>
<feature type="compositionally biased region" description="Polar residues" evidence="2">
    <location>
        <begin position="625"/>
        <end position="646"/>
    </location>
</feature>
<feature type="region of interest" description="Disordered" evidence="2">
    <location>
        <begin position="519"/>
        <end position="606"/>
    </location>
</feature>
<feature type="compositionally biased region" description="Pro residues" evidence="2">
    <location>
        <begin position="734"/>
        <end position="749"/>
    </location>
</feature>
<dbReference type="PANTHER" id="PTHR37035:SF7">
    <property type="entry name" value="C3H1-TYPE DOMAIN-CONTAINING PROTEIN"/>
    <property type="match status" value="1"/>
</dbReference>
<reference evidence="5" key="1">
    <citation type="submission" date="2015-09" db="EMBL/GenBank/DDBJ databases">
        <authorList>
            <consortium name="Pathogen Informatics"/>
        </authorList>
    </citation>
    <scope>NUCLEOTIDE SEQUENCE [LARGE SCALE GENOMIC DNA]</scope>
    <source>
        <strain evidence="5">Lake Konstanz</strain>
    </source>
</reference>
<feature type="region of interest" description="Disordered" evidence="2">
    <location>
        <begin position="81"/>
        <end position="139"/>
    </location>
</feature>
<feature type="compositionally biased region" description="Low complexity" evidence="2">
    <location>
        <begin position="83"/>
        <end position="101"/>
    </location>
</feature>
<evidence type="ECO:0000259" key="3">
    <source>
        <dbReference type="PROSITE" id="PS50103"/>
    </source>
</evidence>
<feature type="compositionally biased region" description="Polar residues" evidence="2">
    <location>
        <begin position="519"/>
        <end position="537"/>
    </location>
</feature>
<feature type="compositionally biased region" description="Pro residues" evidence="2">
    <location>
        <begin position="772"/>
        <end position="785"/>
    </location>
</feature>
<name>A0A0S4IV09_BODSA</name>
<dbReference type="VEuPathDB" id="TriTrypDB:BSAL_68685"/>
<dbReference type="InterPro" id="IPR053125">
    <property type="entry name" value="RNA-bd_mRNA_stabilization_reg"/>
</dbReference>
<dbReference type="GO" id="GO:0008270">
    <property type="term" value="F:zinc ion binding"/>
    <property type="evidence" value="ECO:0007669"/>
    <property type="project" value="UniProtKB-KW"/>
</dbReference>
<evidence type="ECO:0000256" key="2">
    <source>
        <dbReference type="SAM" id="MobiDB-lite"/>
    </source>
</evidence>
<proteinExistence type="predicted"/>
<dbReference type="Proteomes" id="UP000051952">
    <property type="component" value="Unassembled WGS sequence"/>
</dbReference>
<feature type="domain" description="C3H1-type" evidence="3">
    <location>
        <begin position="384"/>
        <end position="411"/>
    </location>
</feature>
<keyword evidence="5" id="KW-1185">Reference proteome</keyword>
<feature type="compositionally biased region" description="Low complexity" evidence="2">
    <location>
        <begin position="538"/>
        <end position="585"/>
    </location>
</feature>
<dbReference type="PROSITE" id="PS50103">
    <property type="entry name" value="ZF_C3H1"/>
    <property type="match status" value="2"/>
</dbReference>
<feature type="zinc finger region" description="C3H1-type" evidence="1">
    <location>
        <begin position="186"/>
        <end position="213"/>
    </location>
</feature>
<feature type="compositionally biased region" description="Low complexity" evidence="2">
    <location>
        <begin position="19"/>
        <end position="28"/>
    </location>
</feature>
<feature type="compositionally biased region" description="Polar residues" evidence="2">
    <location>
        <begin position="692"/>
        <end position="727"/>
    </location>
</feature>
<feature type="region of interest" description="Disordered" evidence="2">
    <location>
        <begin position="618"/>
        <end position="646"/>
    </location>
</feature>
<dbReference type="AlphaFoldDB" id="A0A0S4IV09"/>
<gene>
    <name evidence="4" type="ORF">BSAL_68685</name>
</gene>
<feature type="compositionally biased region" description="Polar residues" evidence="2">
    <location>
        <begin position="790"/>
        <end position="812"/>
    </location>
</feature>
<keyword evidence="1" id="KW-0479">Metal-binding</keyword>
<dbReference type="PANTHER" id="PTHR37035">
    <property type="entry name" value="C3H1-TYPE DOMAIN-CONTAINING PROTEIN-RELATED"/>
    <property type="match status" value="1"/>
</dbReference>
<feature type="domain" description="C3H1-type" evidence="3">
    <location>
        <begin position="186"/>
        <end position="213"/>
    </location>
</feature>
<evidence type="ECO:0000313" key="5">
    <source>
        <dbReference type="Proteomes" id="UP000051952"/>
    </source>
</evidence>
<dbReference type="InterPro" id="IPR000571">
    <property type="entry name" value="Znf_CCCH"/>
</dbReference>
<protein>
    <recommendedName>
        <fullName evidence="3">C3H1-type domain-containing protein</fullName>
    </recommendedName>
</protein>
<feature type="region of interest" description="Disordered" evidence="2">
    <location>
        <begin position="16"/>
        <end position="51"/>
    </location>
</feature>
<feature type="compositionally biased region" description="Gly residues" evidence="2">
    <location>
        <begin position="107"/>
        <end position="127"/>
    </location>
</feature>
<feature type="zinc finger region" description="C3H1-type" evidence="1">
    <location>
        <begin position="384"/>
        <end position="411"/>
    </location>
</feature>
<evidence type="ECO:0000313" key="4">
    <source>
        <dbReference type="EMBL" id="CUF98976.1"/>
    </source>
</evidence>
<keyword evidence="1" id="KW-0863">Zinc-finger</keyword>
<sequence>MYYGGHEDLGTFVVQSSTNQQQQQQYGRNNGGGGGRGGRRGGGGGGGPAEFSAARNVQVMPNPTAYIAGGQMNWGTPMTFTTQQQQQLPHHQQQQQQQQHHFSPSRGNGGGGGGGGGHNNGGGGFDGMGSPAPSNGGDDVYEVHDNHLKAPVSVRREDVEETIGSQRLFSAPAQQLNSATATGPQRNAPRICEPYQQGQCMSGDECPDVHVDVNVLQGIRSQMVTWLNAKEGEFNNTALEAPDTSFRVFAADLKEVVDVPIAALSFTRGLYVDPSARAKRSRYGQQSAFALMAAQVPTACGLHSVDPAQCKWGRWCNQAHIDPNWMRNKRGEFENWSKSLEQRFEEMPEEHTFVVHDPQLKASLQVPKMAIAGFSRGLFQGNPKKAPSVCMLYQRGRCTAGSCCNQIHVFPEYLVLLRQYTAEPTQELFFTMQQVAMQQKQIFLMQQRQSAIQNAAAASGSLNPGARPFVPPGGGGGGMGGGGMMGMPQAMNMAAPGGMFFAPMMGMMGLVPMMMAPQQDPSSATGISPYGSHSVTPQHQVFDQQQQQQQHRQSPTTTVSPSSVQQQQYPQQHHQQQQQQPHQSSAGNDSFYRKPHHHELGSQEPLVQFTPTHDDVVEEHHRASASLSSSPNLGPKSPSASVTSTIRQVLSHSPYKRSNLADLRPDNDEVFDRHRTSVVGSGVGGGGAPQPSAHNSNSGNNAQQVNLQNSFTSNSASSPMKRNNPYQAAQKPIGVPPSPLHAAMPPPPAQTVSNNSMPHTPPMQFSSWAPPSRMPPSMAIPPSPFRGPGSSMSNLPTSPHQGPHTNFTPDMSHVQFSASPLMQPADSLTHLPALRNLTLDNFDDFHLQQSMHGGSLTHHPGSSALGMSGSGIPPAYQGNGSFSSGPHLAGHAANVRQSQPYHHHSNQ</sequence>